<evidence type="ECO:0000256" key="3">
    <source>
        <dbReference type="ARBA" id="ARBA00023163"/>
    </source>
</evidence>
<sequence length="279" mass="30857">MTATTLLQRKSISVSDFRCSAGPDDKPFLEQFRCHSVSYVRKGSFGCRTRGRAFELVAGSVLVGFPGDEYICTHDHVCGDECLSFFLDPELVETIGDRTEIWQVGAAPPLPELMVLGELAQAAACGRSDIGLDEVGQLLASRLVEVVSGRSREPAPAKARDRRRAVEAALWIDANSHREINLERAAGEAGISPFHFLRLFASVLGVTPHQYLVRSRLRHAARLLADDDLPITDVAYEVGFADLSNFVRTFHRAAGVSPRRFREASRGKRKIFQDRPALH</sequence>
<protein>
    <submittedName>
        <fullName evidence="5">Melibiose operon regulatory protein</fullName>
    </submittedName>
</protein>
<evidence type="ECO:0000256" key="2">
    <source>
        <dbReference type="ARBA" id="ARBA00023125"/>
    </source>
</evidence>
<organism evidence="5">
    <name type="scientific">mine drainage metagenome</name>
    <dbReference type="NCBI Taxonomy" id="410659"/>
    <lineage>
        <taxon>unclassified sequences</taxon>
        <taxon>metagenomes</taxon>
        <taxon>ecological metagenomes</taxon>
    </lineage>
</organism>
<dbReference type="GO" id="GO:0043565">
    <property type="term" value="F:sequence-specific DNA binding"/>
    <property type="evidence" value="ECO:0007669"/>
    <property type="project" value="InterPro"/>
</dbReference>
<dbReference type="Gene3D" id="1.10.10.60">
    <property type="entry name" value="Homeodomain-like"/>
    <property type="match status" value="2"/>
</dbReference>
<reference evidence="5" key="1">
    <citation type="submission" date="2016-10" db="EMBL/GenBank/DDBJ databases">
        <title>Sequence of Gallionella enrichment culture.</title>
        <authorList>
            <person name="Poehlein A."/>
            <person name="Muehling M."/>
            <person name="Daniel R."/>
        </authorList>
    </citation>
    <scope>NUCLEOTIDE SEQUENCE</scope>
</reference>
<dbReference type="GO" id="GO:0003700">
    <property type="term" value="F:DNA-binding transcription factor activity"/>
    <property type="evidence" value="ECO:0007669"/>
    <property type="project" value="InterPro"/>
</dbReference>
<dbReference type="InterPro" id="IPR020449">
    <property type="entry name" value="Tscrpt_reg_AraC-type_HTH"/>
</dbReference>
<feature type="domain" description="HTH araC/xylS-type" evidence="4">
    <location>
        <begin position="166"/>
        <end position="264"/>
    </location>
</feature>
<keyword evidence="3" id="KW-0804">Transcription</keyword>
<proteinExistence type="predicted"/>
<dbReference type="InterPro" id="IPR018060">
    <property type="entry name" value="HTH_AraC"/>
</dbReference>
<dbReference type="InterPro" id="IPR050204">
    <property type="entry name" value="AraC_XylS_family_regulators"/>
</dbReference>
<dbReference type="SUPFAM" id="SSF46689">
    <property type="entry name" value="Homeodomain-like"/>
    <property type="match status" value="2"/>
</dbReference>
<accession>A0A1J5NZK1</accession>
<dbReference type="AlphaFoldDB" id="A0A1J5NZK1"/>
<dbReference type="InterPro" id="IPR009057">
    <property type="entry name" value="Homeodomain-like_sf"/>
</dbReference>
<name>A0A1J5NZK1_9ZZZZ</name>
<keyword evidence="1" id="KW-0805">Transcription regulation</keyword>
<dbReference type="EMBL" id="MLJW01007901">
    <property type="protein sequence ID" value="OIQ64705.1"/>
    <property type="molecule type" value="Genomic_DNA"/>
</dbReference>
<comment type="caution">
    <text evidence="5">The sequence shown here is derived from an EMBL/GenBank/DDBJ whole genome shotgun (WGS) entry which is preliminary data.</text>
</comment>
<dbReference type="Pfam" id="PF12833">
    <property type="entry name" value="HTH_18"/>
    <property type="match status" value="1"/>
</dbReference>
<evidence type="ECO:0000259" key="4">
    <source>
        <dbReference type="PROSITE" id="PS01124"/>
    </source>
</evidence>
<evidence type="ECO:0000313" key="5">
    <source>
        <dbReference type="EMBL" id="OIQ64705.1"/>
    </source>
</evidence>
<evidence type="ECO:0000256" key="1">
    <source>
        <dbReference type="ARBA" id="ARBA00023015"/>
    </source>
</evidence>
<dbReference type="SMART" id="SM00342">
    <property type="entry name" value="HTH_ARAC"/>
    <property type="match status" value="1"/>
</dbReference>
<dbReference type="PANTHER" id="PTHR46796">
    <property type="entry name" value="HTH-TYPE TRANSCRIPTIONAL ACTIVATOR RHAS-RELATED"/>
    <property type="match status" value="1"/>
</dbReference>
<gene>
    <name evidence="5" type="primary">melR_4</name>
    <name evidence="5" type="ORF">GALL_537430</name>
</gene>
<dbReference type="PROSITE" id="PS01124">
    <property type="entry name" value="HTH_ARAC_FAMILY_2"/>
    <property type="match status" value="1"/>
</dbReference>
<dbReference type="PRINTS" id="PR00032">
    <property type="entry name" value="HTHARAC"/>
</dbReference>
<keyword evidence="2" id="KW-0238">DNA-binding</keyword>
<dbReference type="PANTHER" id="PTHR46796:SF14">
    <property type="entry name" value="TRANSCRIPTIONAL REGULATORY PROTEIN"/>
    <property type="match status" value="1"/>
</dbReference>